<feature type="domain" description="Macro" evidence="1">
    <location>
        <begin position="85"/>
        <end position="268"/>
    </location>
</feature>
<dbReference type="GeneID" id="19958335"/>
<dbReference type="PROSITE" id="PS51154">
    <property type="entry name" value="MACRO"/>
    <property type="match status" value="1"/>
</dbReference>
<accession>A0A449BXN3</accession>
<dbReference type="InterPro" id="IPR043472">
    <property type="entry name" value="Macro_dom-like"/>
</dbReference>
<dbReference type="VEuPathDB" id="PlasmoDB:PVVCY_1301410"/>
<evidence type="ECO:0000259" key="1">
    <source>
        <dbReference type="PROSITE" id="PS51154"/>
    </source>
</evidence>
<dbReference type="Pfam" id="PF01661">
    <property type="entry name" value="Macro"/>
    <property type="match status" value="1"/>
</dbReference>
<dbReference type="EMBL" id="LR215069">
    <property type="protein sequence ID" value="VEV58204.1"/>
    <property type="molecule type" value="Genomic_DNA"/>
</dbReference>
<proteinExistence type="predicted"/>
<sequence>MYFSKLVKEPLHKFTNKKIIIRNYKTNKNINIDKLIRNKKIKSHELYKIEDIEILLQEKHHDVSQTYPTIGNVNQIVDVKNIPIFKKSENKYNLLNKTALHFGDLSYLRGDAAVNGTNKIFELTKDGMGYDCSSNFLKTCGNKLFDEIKIIREENIGKNILITKGYDSSYKYIIHVVEPYYNQTNKLKKCYEDILLIAKENDIKTIVFPLIGSGISLFKKYDVVVCCLEGIYEFLKHKENFNFIEKVVITTNMDSYWMLLRDSIPLYLNENAS</sequence>
<dbReference type="PANTHER" id="PTHR11106:SF27">
    <property type="entry name" value="MACRO DOMAIN-CONTAINING PROTEIN"/>
    <property type="match status" value="1"/>
</dbReference>
<dbReference type="KEGG" id="pvv:PVVCY_1301410"/>
<dbReference type="InterPro" id="IPR002589">
    <property type="entry name" value="Macro_dom"/>
</dbReference>
<protein>
    <submittedName>
        <fullName evidence="2">Appr-1-p processing domain protein</fullName>
    </submittedName>
</protein>
<dbReference type="SMART" id="SM00506">
    <property type="entry name" value="A1pp"/>
    <property type="match status" value="1"/>
</dbReference>
<organism evidence="2 3">
    <name type="scientific">Plasmodium vinckei vinckei</name>
    <dbReference type="NCBI Taxonomy" id="54757"/>
    <lineage>
        <taxon>Eukaryota</taxon>
        <taxon>Sar</taxon>
        <taxon>Alveolata</taxon>
        <taxon>Apicomplexa</taxon>
        <taxon>Aconoidasida</taxon>
        <taxon>Haemosporida</taxon>
        <taxon>Plasmodiidae</taxon>
        <taxon>Plasmodium</taxon>
        <taxon>Plasmodium (Vinckeia)</taxon>
    </lineage>
</organism>
<dbReference type="SUPFAM" id="SSF52949">
    <property type="entry name" value="Macro domain-like"/>
    <property type="match status" value="1"/>
</dbReference>
<dbReference type="Proteomes" id="UP000290582">
    <property type="component" value="Chromosome PVVCY_13"/>
</dbReference>
<dbReference type="Gene3D" id="3.40.220.10">
    <property type="entry name" value="Leucine Aminopeptidase, subunit E, domain 1"/>
    <property type="match status" value="1"/>
</dbReference>
<gene>
    <name evidence="2" type="ORF">PVVCY_1301410</name>
</gene>
<reference evidence="2 3" key="1">
    <citation type="submission" date="2019-01" db="EMBL/GenBank/DDBJ databases">
        <authorList>
            <person name="Ramaprasad A."/>
        </authorList>
    </citation>
    <scope>NUCLEOTIDE SEQUENCE [LARGE SCALE GENOMIC DNA]</scope>
</reference>
<name>A0A449BXN3_PLAVN</name>
<dbReference type="PANTHER" id="PTHR11106">
    <property type="entry name" value="GANGLIOSIDE INDUCED DIFFERENTIATION ASSOCIATED PROTEIN 2-RELATED"/>
    <property type="match status" value="1"/>
</dbReference>
<evidence type="ECO:0000313" key="3">
    <source>
        <dbReference type="Proteomes" id="UP000290582"/>
    </source>
</evidence>
<dbReference type="AlphaFoldDB" id="A0A449BXN3"/>
<evidence type="ECO:0000313" key="2">
    <source>
        <dbReference type="EMBL" id="VEV58204.1"/>
    </source>
</evidence>
<dbReference type="RefSeq" id="XP_008622039.1">
    <property type="nucleotide sequence ID" value="XM_008623817.1"/>
</dbReference>
<dbReference type="OrthoDB" id="6133115at2759"/>